<dbReference type="PANTHER" id="PTHR34475:SF1">
    <property type="entry name" value="CYTOSKELETON PROTEIN RODZ"/>
    <property type="match status" value="1"/>
</dbReference>
<proteinExistence type="predicted"/>
<sequence length="429" mass="44333">MIVKSFRRAKAAEDTETKGFDAFDMRLGDMMRGERATMGKSLLDVQRELKIKAAYIAAIENADPAAFDTPGFIAGYVRSYARYLQMDPDVAFETFCRESGFSTAHGMSAAASSTRAPRADVPQAGLGKDIFSASATPFVPRGERLFSGIEPGAIGSILVLVALIGGLGYGGWSVLQEVQKVRLAPVDQTPVVLSNLDPLAGGGMAQMADAAQQTGPGYTPPTPEALDRLYRPQALDVPVLVARDAPISTLMADAPSALGLAGVDSGLAQAVEDAVIAAQGLVIDTPGADGTVAPGTIRVSEGPVPEVQLVAVRPAWVRVRAADESVIFEGIMNAGDTFALPATEEPATLRVGESGAVYFAVNGQHYGPAGPSGQVTSNLALSADNLTTTYQVADLGRDGDLAAIVNVAEVAVPAQTVPGGAAPQVPLAD</sequence>
<dbReference type="STRING" id="245187.SAMN04488003_101274"/>
<protein>
    <submittedName>
        <fullName evidence="3">Helix-turn-helix domain-containing protein</fullName>
    </submittedName>
</protein>
<dbReference type="OrthoDB" id="9790252at2"/>
<reference evidence="3 4" key="1">
    <citation type="submission" date="2016-10" db="EMBL/GenBank/DDBJ databases">
        <authorList>
            <person name="de Groot N.N."/>
        </authorList>
    </citation>
    <scope>NUCLEOTIDE SEQUENCE [LARGE SCALE GENOMIC DNA]</scope>
    <source>
        <strain evidence="3 4">DSM 16213</strain>
    </source>
</reference>
<feature type="domain" description="Cytoskeleton protein RodZ-like C-terminal" evidence="2">
    <location>
        <begin position="308"/>
        <end position="375"/>
    </location>
</feature>
<keyword evidence="1" id="KW-1133">Transmembrane helix</keyword>
<dbReference type="AlphaFoldDB" id="A0A1H7YRF7"/>
<dbReference type="PANTHER" id="PTHR34475">
    <property type="match status" value="1"/>
</dbReference>
<dbReference type="GO" id="GO:0003677">
    <property type="term" value="F:DNA binding"/>
    <property type="evidence" value="ECO:0007669"/>
    <property type="project" value="InterPro"/>
</dbReference>
<dbReference type="RefSeq" id="WP_089897886.1">
    <property type="nucleotide sequence ID" value="NZ_FOCI01000001.1"/>
</dbReference>
<dbReference type="InterPro" id="IPR010982">
    <property type="entry name" value="Lambda_DNA-bd_dom_sf"/>
</dbReference>
<dbReference type="Pfam" id="PF13464">
    <property type="entry name" value="RodZ_C"/>
    <property type="match status" value="1"/>
</dbReference>
<keyword evidence="4" id="KW-1185">Reference proteome</keyword>
<dbReference type="Proteomes" id="UP000199585">
    <property type="component" value="Unassembled WGS sequence"/>
</dbReference>
<dbReference type="InterPro" id="IPR050400">
    <property type="entry name" value="Bact_Cytoskel_RodZ"/>
</dbReference>
<accession>A0A1H7YRF7</accession>
<name>A0A1H7YRF7_9RHOB</name>
<dbReference type="Pfam" id="PF13413">
    <property type="entry name" value="HTH_25"/>
    <property type="match status" value="1"/>
</dbReference>
<evidence type="ECO:0000256" key="1">
    <source>
        <dbReference type="SAM" id="Phobius"/>
    </source>
</evidence>
<dbReference type="Gene3D" id="1.10.260.40">
    <property type="entry name" value="lambda repressor-like DNA-binding domains"/>
    <property type="match status" value="1"/>
</dbReference>
<keyword evidence="1" id="KW-0812">Transmembrane</keyword>
<evidence type="ECO:0000259" key="2">
    <source>
        <dbReference type="Pfam" id="PF13464"/>
    </source>
</evidence>
<evidence type="ECO:0000313" key="4">
    <source>
        <dbReference type="Proteomes" id="UP000199585"/>
    </source>
</evidence>
<dbReference type="InterPro" id="IPR025194">
    <property type="entry name" value="RodZ-like_C"/>
</dbReference>
<dbReference type="EMBL" id="FOCI01000001">
    <property type="protein sequence ID" value="SEM48555.1"/>
    <property type="molecule type" value="Genomic_DNA"/>
</dbReference>
<keyword evidence="1" id="KW-0472">Membrane</keyword>
<gene>
    <name evidence="3" type="ORF">SAMN04488003_101274</name>
</gene>
<feature type="transmembrane region" description="Helical" evidence="1">
    <location>
        <begin position="153"/>
        <end position="172"/>
    </location>
</feature>
<evidence type="ECO:0000313" key="3">
    <source>
        <dbReference type="EMBL" id="SEM48555.1"/>
    </source>
</evidence>
<organism evidence="3 4">
    <name type="scientific">Loktanella fryxellensis</name>
    <dbReference type="NCBI Taxonomy" id="245187"/>
    <lineage>
        <taxon>Bacteria</taxon>
        <taxon>Pseudomonadati</taxon>
        <taxon>Pseudomonadota</taxon>
        <taxon>Alphaproteobacteria</taxon>
        <taxon>Rhodobacterales</taxon>
        <taxon>Roseobacteraceae</taxon>
        <taxon>Loktanella</taxon>
    </lineage>
</organism>